<dbReference type="GO" id="GO:0005886">
    <property type="term" value="C:plasma membrane"/>
    <property type="evidence" value="ECO:0007669"/>
    <property type="project" value="TreeGrafter"/>
</dbReference>
<sequence length="251" mass="27365">MSTANPRRNKNGEVIIKSGVLFKRGSGGGLLKRKNWKPRYFELTQHALRYFTVQDGELKGDINLKMCGEDTLEIMPADSMKTGGSASTIWRIAVNTPDRRLLVAAGTEHEMNDWVDALLDVFRANTTGSGGAGRPSQMQKLPPQQQHAAVAVPPRSSIASKSHFRPSDYSDNDSSSDTDDGRHSHVSSGSRHSTVSASSKQQQQHIADRFIIALPPHRRVAGDSGSRTAPTKPPSLAAKTDSFETHGEYAF</sequence>
<gene>
    <name evidence="3" type="ORF">DYB25_008472</name>
    <name evidence="5" type="ORF">DYB30_009401</name>
    <name evidence="6" type="ORF">DYB34_007944</name>
    <name evidence="4" type="ORF">DYB36_008779</name>
</gene>
<feature type="compositionally biased region" description="Basic and acidic residues" evidence="1">
    <location>
        <begin position="241"/>
        <end position="251"/>
    </location>
</feature>
<dbReference type="Proteomes" id="UP000266239">
    <property type="component" value="Unassembled WGS sequence"/>
</dbReference>
<dbReference type="PANTHER" id="PTHR12092:SF16">
    <property type="entry name" value="PH DOMAIN-CONTAINING PROTEIN"/>
    <property type="match status" value="1"/>
</dbReference>
<dbReference type="EMBL" id="QUSZ01005041">
    <property type="protein sequence ID" value="RHY11458.1"/>
    <property type="molecule type" value="Genomic_DNA"/>
</dbReference>
<reference evidence="7 8" key="1">
    <citation type="submission" date="2018-08" db="EMBL/GenBank/DDBJ databases">
        <title>Aphanomyces genome sequencing and annotation.</title>
        <authorList>
            <person name="Minardi D."/>
            <person name="Oidtmann B."/>
            <person name="Van Der Giezen M."/>
            <person name="Studholme D.J."/>
        </authorList>
    </citation>
    <scope>NUCLEOTIDE SEQUENCE [LARGE SCALE GENOMIC DNA]</scope>
    <source>
        <strain evidence="5 9">D2</strain>
        <strain evidence="4 7">Kv</strain>
        <strain evidence="6 10">Si</strain>
        <strain evidence="3 8">Yx</strain>
    </source>
</reference>
<evidence type="ECO:0000313" key="3">
    <source>
        <dbReference type="EMBL" id="RHY08237.1"/>
    </source>
</evidence>
<dbReference type="EMBL" id="QUTD01004932">
    <property type="protein sequence ID" value="RHY65219.1"/>
    <property type="molecule type" value="Genomic_DNA"/>
</dbReference>
<evidence type="ECO:0000313" key="8">
    <source>
        <dbReference type="Proteomes" id="UP000266239"/>
    </source>
</evidence>
<dbReference type="EMBL" id="QUTA01007137">
    <property type="protein sequence ID" value="RHY08237.1"/>
    <property type="molecule type" value="Genomic_DNA"/>
</dbReference>
<name>A0A397AZF2_APHAT</name>
<accession>A0A397AZF2</accession>
<dbReference type="PANTHER" id="PTHR12092">
    <property type="entry name" value="PLECKSTRIN"/>
    <property type="match status" value="1"/>
</dbReference>
<dbReference type="SUPFAM" id="SSF50729">
    <property type="entry name" value="PH domain-like"/>
    <property type="match status" value="1"/>
</dbReference>
<dbReference type="GO" id="GO:0030036">
    <property type="term" value="P:actin cytoskeleton organization"/>
    <property type="evidence" value="ECO:0007669"/>
    <property type="project" value="TreeGrafter"/>
</dbReference>
<dbReference type="AlphaFoldDB" id="A0A397AZF2"/>
<evidence type="ECO:0000313" key="4">
    <source>
        <dbReference type="EMBL" id="RHY11458.1"/>
    </source>
</evidence>
<evidence type="ECO:0000313" key="6">
    <source>
        <dbReference type="EMBL" id="RHY68421.1"/>
    </source>
</evidence>
<dbReference type="PROSITE" id="PS50003">
    <property type="entry name" value="PH_DOMAIN"/>
    <property type="match status" value="1"/>
</dbReference>
<feature type="domain" description="PH" evidence="2">
    <location>
        <begin position="14"/>
        <end position="123"/>
    </location>
</feature>
<evidence type="ECO:0000259" key="2">
    <source>
        <dbReference type="PROSITE" id="PS50003"/>
    </source>
</evidence>
<dbReference type="SMART" id="SM00233">
    <property type="entry name" value="PH"/>
    <property type="match status" value="1"/>
</dbReference>
<evidence type="ECO:0000313" key="10">
    <source>
        <dbReference type="Proteomes" id="UP000283543"/>
    </source>
</evidence>
<evidence type="ECO:0000256" key="1">
    <source>
        <dbReference type="SAM" id="MobiDB-lite"/>
    </source>
</evidence>
<dbReference type="Gene3D" id="2.30.29.30">
    <property type="entry name" value="Pleckstrin-homology domain (PH domain)/Phosphotyrosine-binding domain (PTB)"/>
    <property type="match status" value="1"/>
</dbReference>
<dbReference type="InterPro" id="IPR037370">
    <property type="entry name" value="Pleckstrin"/>
</dbReference>
<feature type="compositionally biased region" description="Polar residues" evidence="1">
    <location>
        <begin position="136"/>
        <end position="147"/>
    </location>
</feature>
<organism evidence="4 7">
    <name type="scientific">Aphanomyces astaci</name>
    <name type="common">Crayfish plague agent</name>
    <dbReference type="NCBI Taxonomy" id="112090"/>
    <lineage>
        <taxon>Eukaryota</taxon>
        <taxon>Sar</taxon>
        <taxon>Stramenopiles</taxon>
        <taxon>Oomycota</taxon>
        <taxon>Saprolegniomycetes</taxon>
        <taxon>Saprolegniales</taxon>
        <taxon>Verrucalvaceae</taxon>
        <taxon>Aphanomyces</taxon>
    </lineage>
</organism>
<evidence type="ECO:0000313" key="7">
    <source>
        <dbReference type="Proteomes" id="UP000265427"/>
    </source>
</evidence>
<evidence type="ECO:0000313" key="5">
    <source>
        <dbReference type="EMBL" id="RHY65219.1"/>
    </source>
</evidence>
<dbReference type="Proteomes" id="UP000265427">
    <property type="component" value="Unassembled WGS sequence"/>
</dbReference>
<dbReference type="InterPro" id="IPR001849">
    <property type="entry name" value="PH_domain"/>
</dbReference>
<comment type="caution">
    <text evidence="4">The sequence shown here is derived from an EMBL/GenBank/DDBJ whole genome shotgun (WGS) entry which is preliminary data.</text>
</comment>
<dbReference type="Pfam" id="PF00169">
    <property type="entry name" value="PH"/>
    <property type="match status" value="1"/>
</dbReference>
<dbReference type="EMBL" id="QUTB01003364">
    <property type="protein sequence ID" value="RHY68421.1"/>
    <property type="molecule type" value="Genomic_DNA"/>
</dbReference>
<dbReference type="Proteomes" id="UP000266643">
    <property type="component" value="Unassembled WGS sequence"/>
</dbReference>
<dbReference type="VEuPathDB" id="FungiDB:H257_18595"/>
<dbReference type="InterPro" id="IPR011993">
    <property type="entry name" value="PH-like_dom_sf"/>
</dbReference>
<proteinExistence type="predicted"/>
<evidence type="ECO:0000313" key="9">
    <source>
        <dbReference type="Proteomes" id="UP000266643"/>
    </source>
</evidence>
<dbReference type="Proteomes" id="UP000283543">
    <property type="component" value="Unassembled WGS sequence"/>
</dbReference>
<feature type="compositionally biased region" description="Low complexity" evidence="1">
    <location>
        <begin position="186"/>
        <end position="199"/>
    </location>
</feature>
<protein>
    <recommendedName>
        <fullName evidence="2">PH domain-containing protein</fullName>
    </recommendedName>
</protein>
<feature type="region of interest" description="Disordered" evidence="1">
    <location>
        <begin position="126"/>
        <end position="251"/>
    </location>
</feature>